<feature type="binding site" evidence="6">
    <location>
        <position position="87"/>
    </location>
    <ligand>
        <name>Mg(2+)</name>
        <dbReference type="ChEBI" id="CHEBI:18420"/>
    </ligand>
</feature>
<organism evidence="8 9">
    <name type="scientific">Halorhodospira neutriphila</name>
    <dbReference type="NCBI Taxonomy" id="168379"/>
    <lineage>
        <taxon>Bacteria</taxon>
        <taxon>Pseudomonadati</taxon>
        <taxon>Pseudomonadota</taxon>
        <taxon>Gammaproteobacteria</taxon>
        <taxon>Chromatiales</taxon>
        <taxon>Ectothiorhodospiraceae</taxon>
        <taxon>Halorhodospira</taxon>
    </lineage>
</organism>
<dbReference type="Pfam" id="PF13714">
    <property type="entry name" value="PEP_mutase"/>
    <property type="match status" value="1"/>
</dbReference>
<feature type="binding site" evidence="6">
    <location>
        <begin position="211"/>
        <end position="213"/>
    </location>
    <ligand>
        <name>substrate</name>
    </ligand>
</feature>
<comment type="subunit">
    <text evidence="6">Homotetramer; dimer of dimers.</text>
</comment>
<feature type="binding site" evidence="6">
    <location>
        <position position="189"/>
    </location>
    <ligand>
        <name>substrate</name>
    </ligand>
</feature>
<evidence type="ECO:0000313" key="9">
    <source>
        <dbReference type="Proteomes" id="UP000738126"/>
    </source>
</evidence>
<evidence type="ECO:0000313" key="8">
    <source>
        <dbReference type="EMBL" id="MBK1725763.1"/>
    </source>
</evidence>
<dbReference type="InterPro" id="IPR018523">
    <property type="entry name" value="Isocitrate_lyase_ph_CS"/>
</dbReference>
<reference evidence="8 9" key="1">
    <citation type="journal article" date="2020" name="Microorganisms">
        <title>Osmotic Adaptation and Compatible Solute Biosynthesis of Phototrophic Bacteria as Revealed from Genome Analyses.</title>
        <authorList>
            <person name="Imhoff J.F."/>
            <person name="Rahn T."/>
            <person name="Kunzel S."/>
            <person name="Keller A."/>
            <person name="Neulinger S.C."/>
        </authorList>
    </citation>
    <scope>NUCLEOTIDE SEQUENCE [LARGE SCALE GENOMIC DNA]</scope>
    <source>
        <strain evidence="8 9">DSM 15116</strain>
    </source>
</reference>
<gene>
    <name evidence="6" type="primary">prpB</name>
    <name evidence="8" type="ORF">CKO13_01740</name>
</gene>
<accession>A0ABS1E212</accession>
<dbReference type="NCBIfam" id="TIGR02317">
    <property type="entry name" value="prpB"/>
    <property type="match status" value="1"/>
</dbReference>
<dbReference type="RefSeq" id="WP_200256231.1">
    <property type="nucleotide sequence ID" value="NZ_NRSH01000008.1"/>
</dbReference>
<comment type="function">
    <text evidence="7">Catalyzes the thermodynamically favored C-C bond cleavage of (2R,3S)-2-methylisocitrate to yield pyruvate and succinate.</text>
</comment>
<comment type="pathway">
    <text evidence="6 7">Organic acid metabolism; propanoate degradation.</text>
</comment>
<dbReference type="InterPro" id="IPR012695">
    <property type="entry name" value="PrpB"/>
</dbReference>
<sequence>MTDPQASAGRRFREAVRAERPLQVAGAVNAYAALLAERAGFRALYVSGAGVANASYGLPDLGITQLADVAEDVRRITDVTAAPVLVDVDTGFGGAFSVARTVRELTRAGAGALHIEDQVQAKRCGHRPGKELVSTAEMADRVKAAVDARPDPELVIMARTDARASEGLEPALARAEAYVEAGADMVFAEAVPSLADLEAFTGRLPVPVLANITEFGKTPYFTWEQLRDAGAGLVLYPLSAFRAMSRAAEQVYAAIRSEGTQEGVLDRMQTREELYEVLGYHAYERKLDELFGRDT</sequence>
<dbReference type="EMBL" id="NRSH01000008">
    <property type="protein sequence ID" value="MBK1725763.1"/>
    <property type="molecule type" value="Genomic_DNA"/>
</dbReference>
<evidence type="ECO:0000256" key="2">
    <source>
        <dbReference type="ARBA" id="ARBA00009282"/>
    </source>
</evidence>
<keyword evidence="4 6" id="KW-0460">Magnesium</keyword>
<comment type="caution">
    <text evidence="8">The sequence shown here is derived from an EMBL/GenBank/DDBJ whole genome shotgun (WGS) entry which is preliminary data.</text>
</comment>
<feature type="binding site" evidence="6">
    <location>
        <begin position="47"/>
        <end position="49"/>
    </location>
    <ligand>
        <name>substrate</name>
    </ligand>
</feature>
<proteinExistence type="inferred from homology"/>
<dbReference type="PANTHER" id="PTHR42905">
    <property type="entry name" value="PHOSPHOENOLPYRUVATE CARBOXYLASE"/>
    <property type="match status" value="1"/>
</dbReference>
<keyword evidence="3 6" id="KW-0479">Metal-binding</keyword>
<feature type="binding site" evidence="6">
    <location>
        <position position="159"/>
    </location>
    <ligand>
        <name>substrate</name>
    </ligand>
</feature>
<dbReference type="EC" id="4.1.3.30" evidence="6"/>
<comment type="function">
    <text evidence="6">Involved in the catabolism of short chain fatty acids (SCFA) via the 2-methylcitrate cycle (propionate degradation route). Catalyzes the thermodynamically favored C-C bond cleavage of (2R,3S)-2-methylisocitrate to yield pyruvate and succinate via an alpha-carboxy-carbanion intermediate.</text>
</comment>
<evidence type="ECO:0000256" key="7">
    <source>
        <dbReference type="RuleBase" id="RU361121"/>
    </source>
</evidence>
<dbReference type="GO" id="GO:0016829">
    <property type="term" value="F:lyase activity"/>
    <property type="evidence" value="ECO:0007669"/>
    <property type="project" value="UniProtKB-KW"/>
</dbReference>
<feature type="binding site" evidence="6">
    <location>
        <position position="89"/>
    </location>
    <ligand>
        <name>Mg(2+)</name>
        <dbReference type="ChEBI" id="CHEBI:18420"/>
    </ligand>
</feature>
<dbReference type="PANTHER" id="PTHR42905:SF5">
    <property type="entry name" value="CARBOXYVINYL-CARBOXYPHOSPHONATE PHOSPHORYLMUTASE, CHLOROPLASTIC"/>
    <property type="match status" value="1"/>
</dbReference>
<evidence type="ECO:0000256" key="1">
    <source>
        <dbReference type="ARBA" id="ARBA00001946"/>
    </source>
</evidence>
<evidence type="ECO:0000256" key="4">
    <source>
        <dbReference type="ARBA" id="ARBA00022842"/>
    </source>
</evidence>
<keyword evidence="9" id="KW-1185">Reference proteome</keyword>
<dbReference type="InterPro" id="IPR015813">
    <property type="entry name" value="Pyrv/PenolPyrv_kinase-like_dom"/>
</dbReference>
<name>A0ABS1E212_9GAMM</name>
<dbReference type="CDD" id="cd00377">
    <property type="entry name" value="ICL_PEPM"/>
    <property type="match status" value="1"/>
</dbReference>
<dbReference type="NCBIfam" id="NF008455">
    <property type="entry name" value="PRK11320.1"/>
    <property type="match status" value="1"/>
</dbReference>
<comment type="cofactor">
    <cofactor evidence="1 6">
        <name>Mg(2+)</name>
        <dbReference type="ChEBI" id="CHEBI:18420"/>
    </cofactor>
</comment>
<dbReference type="Gene3D" id="3.20.20.60">
    <property type="entry name" value="Phosphoenolpyruvate-binding domains"/>
    <property type="match status" value="1"/>
</dbReference>
<feature type="binding site" evidence="6">
    <location>
        <position position="242"/>
    </location>
    <ligand>
        <name>substrate</name>
    </ligand>
</feature>
<dbReference type="PROSITE" id="PS00161">
    <property type="entry name" value="ISOCITRATE_LYASE"/>
    <property type="match status" value="1"/>
</dbReference>
<evidence type="ECO:0000256" key="5">
    <source>
        <dbReference type="ARBA" id="ARBA00023239"/>
    </source>
</evidence>
<comment type="catalytic activity">
    <reaction evidence="6 7">
        <text>(2S,3R)-3-hydroxybutane-1,2,3-tricarboxylate = pyruvate + succinate</text>
        <dbReference type="Rhea" id="RHEA:16809"/>
        <dbReference type="ChEBI" id="CHEBI:15361"/>
        <dbReference type="ChEBI" id="CHEBI:30031"/>
        <dbReference type="ChEBI" id="CHEBI:57429"/>
        <dbReference type="EC" id="4.1.3.30"/>
    </reaction>
</comment>
<evidence type="ECO:0000256" key="3">
    <source>
        <dbReference type="ARBA" id="ARBA00022723"/>
    </source>
</evidence>
<keyword evidence="5 6" id="KW-0456">Lyase</keyword>
<feature type="binding site" evidence="6">
    <location>
        <begin position="124"/>
        <end position="125"/>
    </location>
    <ligand>
        <name>substrate</name>
    </ligand>
</feature>
<comment type="similarity">
    <text evidence="2 6 7">Belongs to the isocitrate lyase/PEP mutase superfamily. Methylisocitrate lyase family.</text>
</comment>
<dbReference type="InterPro" id="IPR040442">
    <property type="entry name" value="Pyrv_kinase-like_dom_sf"/>
</dbReference>
<dbReference type="HAMAP" id="MF_01939">
    <property type="entry name" value="PrpB"/>
    <property type="match status" value="1"/>
</dbReference>
<evidence type="ECO:0000256" key="6">
    <source>
        <dbReference type="HAMAP-Rule" id="MF_01939"/>
    </source>
</evidence>
<dbReference type="InterPro" id="IPR039556">
    <property type="entry name" value="ICL/PEPM"/>
</dbReference>
<dbReference type="Proteomes" id="UP000738126">
    <property type="component" value="Unassembled WGS sequence"/>
</dbReference>
<protein>
    <recommendedName>
        <fullName evidence="6">2-methylisocitrate lyase</fullName>
        <shortName evidence="6">2-MIC</shortName>
        <shortName evidence="6">MICL</shortName>
        <ecNumber evidence="6">4.1.3.30</ecNumber>
    </recommendedName>
    <alternativeName>
        <fullName evidence="6">(2R,3S)-2-methylisocitrate lyase</fullName>
    </alternativeName>
</protein>
<dbReference type="SUPFAM" id="SSF51621">
    <property type="entry name" value="Phosphoenolpyruvate/pyruvate domain"/>
    <property type="match status" value="1"/>
</dbReference>
<feature type="binding site" evidence="6">
    <location>
        <position position="271"/>
    </location>
    <ligand>
        <name>substrate</name>
    </ligand>
</feature>